<evidence type="ECO:0000313" key="6">
    <source>
        <dbReference type="Proteomes" id="UP000013009"/>
    </source>
</evidence>
<keyword evidence="2" id="KW-0479">Metal-binding</keyword>
<dbReference type="HOGENOM" id="CLU_059964_4_1_6"/>
<proteinExistence type="inferred from homology"/>
<dbReference type="Gene3D" id="3.20.20.60">
    <property type="entry name" value="Phosphoenolpyruvate-binding domains"/>
    <property type="match status" value="1"/>
</dbReference>
<gene>
    <name evidence="5" type="ORF">F889_02879</name>
</gene>
<evidence type="ECO:0000256" key="1">
    <source>
        <dbReference type="ARBA" id="ARBA00005568"/>
    </source>
</evidence>
<evidence type="ECO:0000256" key="2">
    <source>
        <dbReference type="ARBA" id="ARBA00022723"/>
    </source>
</evidence>
<comment type="caution">
    <text evidence="5">The sequence shown here is derived from an EMBL/GenBank/DDBJ whole genome shotgun (WGS) entry which is preliminary data.</text>
</comment>
<protein>
    <recommendedName>
        <fullName evidence="4">HpcH/HpaI aldolase/citrate lyase domain-containing protein</fullName>
    </recommendedName>
</protein>
<dbReference type="PATRIC" id="fig|1217695.3.peg.2813"/>
<dbReference type="GO" id="GO:0005737">
    <property type="term" value="C:cytoplasm"/>
    <property type="evidence" value="ECO:0007669"/>
    <property type="project" value="TreeGrafter"/>
</dbReference>
<dbReference type="AlphaFoldDB" id="N9R6G2"/>
<dbReference type="Proteomes" id="UP000013009">
    <property type="component" value="Unassembled WGS sequence"/>
</dbReference>
<evidence type="ECO:0000256" key="3">
    <source>
        <dbReference type="ARBA" id="ARBA00023239"/>
    </source>
</evidence>
<organism evidence="5 6">
    <name type="scientific">Acinetobacter colistiniresistens</name>
    <dbReference type="NCBI Taxonomy" id="280145"/>
    <lineage>
        <taxon>Bacteria</taxon>
        <taxon>Pseudomonadati</taxon>
        <taxon>Pseudomonadota</taxon>
        <taxon>Gammaproteobacteria</taxon>
        <taxon>Moraxellales</taxon>
        <taxon>Moraxellaceae</taxon>
        <taxon>Acinetobacter</taxon>
    </lineage>
</organism>
<dbReference type="InterPro" id="IPR015813">
    <property type="entry name" value="Pyrv/PenolPyrv_kinase-like_dom"/>
</dbReference>
<dbReference type="Pfam" id="PF03328">
    <property type="entry name" value="HpcH_HpaI"/>
    <property type="match status" value="1"/>
</dbReference>
<dbReference type="GO" id="GO:0016832">
    <property type="term" value="F:aldehyde-lyase activity"/>
    <property type="evidence" value="ECO:0007669"/>
    <property type="project" value="TreeGrafter"/>
</dbReference>
<dbReference type="InterPro" id="IPR005000">
    <property type="entry name" value="Aldolase/citrate-lyase_domain"/>
</dbReference>
<dbReference type="RefSeq" id="WP_005275429.1">
    <property type="nucleotide sequence ID" value="NZ_KB850195.1"/>
</dbReference>
<sequence length="257" mass="28803">MNKSSIPLKQRIENGELLYGIFCSIASPINIEQMALAGYDFVIIDLEHTLFTTAQVETMILAARAIMLDVFVRVPLSANHLILPLLDAGVTGIVFPRIENAQQAQQAVQYCHYMPLGQRGLNSTRLNRYGLDDLTDFVQQAAKDTIVIAMIESLKGIENLDQILKVDGIDIILEGAADLSQSMGIPWGTTHLQVKTKIQEICSKTKENGKHFCAIPRKPEDILHWKNQSIKLFVLGDDRSIIRRAHQNHIDTYKELA</sequence>
<keyword evidence="3" id="KW-0456">Lyase</keyword>
<feature type="domain" description="HpcH/HpaI aldolase/citrate lyase" evidence="4">
    <location>
        <begin position="19"/>
        <end position="210"/>
    </location>
</feature>
<dbReference type="EMBL" id="APRZ01000017">
    <property type="protein sequence ID" value="ENX34215.1"/>
    <property type="molecule type" value="Genomic_DNA"/>
</dbReference>
<evidence type="ECO:0000259" key="4">
    <source>
        <dbReference type="Pfam" id="PF03328"/>
    </source>
</evidence>
<reference evidence="5 6" key="1">
    <citation type="submission" date="2013-02" db="EMBL/GenBank/DDBJ databases">
        <title>The Genome Sequence of Acinetobacter sp. NIPH 1859.</title>
        <authorList>
            <consortium name="The Broad Institute Genome Sequencing Platform"/>
            <consortium name="The Broad Institute Genome Sequencing Center for Infectious Disease"/>
            <person name="Cerqueira G."/>
            <person name="Feldgarden M."/>
            <person name="Courvalin P."/>
            <person name="Perichon B."/>
            <person name="Grillot-Courvalin C."/>
            <person name="Clermont D."/>
            <person name="Rocha E."/>
            <person name="Yoon E.-J."/>
            <person name="Nemec A."/>
            <person name="Walker B."/>
            <person name="Young S.K."/>
            <person name="Zeng Q."/>
            <person name="Gargeya S."/>
            <person name="Fitzgerald M."/>
            <person name="Haas B."/>
            <person name="Abouelleil A."/>
            <person name="Alvarado L."/>
            <person name="Arachchi H.M."/>
            <person name="Berlin A.M."/>
            <person name="Chapman S.B."/>
            <person name="Dewar J."/>
            <person name="Goldberg J."/>
            <person name="Griggs A."/>
            <person name="Gujja S."/>
            <person name="Hansen M."/>
            <person name="Howarth C."/>
            <person name="Imamovic A."/>
            <person name="Larimer J."/>
            <person name="McCowan C."/>
            <person name="Murphy C."/>
            <person name="Neiman D."/>
            <person name="Pearson M."/>
            <person name="Priest M."/>
            <person name="Roberts A."/>
            <person name="Saif S."/>
            <person name="Shea T."/>
            <person name="Sisk P."/>
            <person name="Sykes S."/>
            <person name="Wortman J."/>
            <person name="Nusbaum C."/>
            <person name="Birren B."/>
        </authorList>
    </citation>
    <scope>NUCLEOTIDE SEQUENCE [LARGE SCALE GENOMIC DNA]</scope>
    <source>
        <strain evidence="5 6">NIPH 1859</strain>
    </source>
</reference>
<dbReference type="SUPFAM" id="SSF51621">
    <property type="entry name" value="Phosphoenolpyruvate/pyruvate domain"/>
    <property type="match status" value="1"/>
</dbReference>
<dbReference type="OrthoDB" id="86160at2"/>
<name>N9R6G2_9GAMM</name>
<dbReference type="PANTHER" id="PTHR30502">
    <property type="entry name" value="2-KETO-3-DEOXY-L-RHAMNONATE ALDOLASE"/>
    <property type="match status" value="1"/>
</dbReference>
<dbReference type="InterPro" id="IPR040442">
    <property type="entry name" value="Pyrv_kinase-like_dom_sf"/>
</dbReference>
<comment type="similarity">
    <text evidence="1">Belongs to the HpcH/HpaI aldolase family.</text>
</comment>
<dbReference type="GO" id="GO:0046872">
    <property type="term" value="F:metal ion binding"/>
    <property type="evidence" value="ECO:0007669"/>
    <property type="project" value="UniProtKB-KW"/>
</dbReference>
<dbReference type="InterPro" id="IPR050251">
    <property type="entry name" value="HpcH-HpaI_aldolase"/>
</dbReference>
<accession>N9R6G2</accession>
<evidence type="ECO:0000313" key="5">
    <source>
        <dbReference type="EMBL" id="ENX34215.1"/>
    </source>
</evidence>
<keyword evidence="6" id="KW-1185">Reference proteome</keyword>
<dbReference type="PANTHER" id="PTHR30502:SF0">
    <property type="entry name" value="PHOSPHOENOLPYRUVATE CARBOXYLASE FAMILY PROTEIN"/>
    <property type="match status" value="1"/>
</dbReference>